<dbReference type="AlphaFoldDB" id="A0AAU8FND7"/>
<keyword evidence="3" id="KW-0328">Glycosyltransferase</keyword>
<name>A0AAU8FND7_9BACT</name>
<feature type="domain" description="Glycosyl transferase family 1" evidence="2">
    <location>
        <begin position="7"/>
        <end position="128"/>
    </location>
</feature>
<dbReference type="RefSeq" id="WP_353720231.1">
    <property type="nucleotide sequence ID" value="NZ_CP159289.1"/>
</dbReference>
<accession>A0AAU8FND7</accession>
<dbReference type="InterPro" id="IPR001296">
    <property type="entry name" value="Glyco_trans_1"/>
</dbReference>
<evidence type="ECO:0000256" key="1">
    <source>
        <dbReference type="ARBA" id="ARBA00022679"/>
    </source>
</evidence>
<dbReference type="SUPFAM" id="SSF53756">
    <property type="entry name" value="UDP-Glycosyltransferase/glycogen phosphorylase"/>
    <property type="match status" value="1"/>
</dbReference>
<proteinExistence type="predicted"/>
<protein>
    <submittedName>
        <fullName evidence="3">Glycosyltransferase</fullName>
        <ecNumber evidence="3">2.4.-.-</ecNumber>
    </submittedName>
</protein>
<dbReference type="Pfam" id="PF00534">
    <property type="entry name" value="Glycos_transf_1"/>
    <property type="match status" value="1"/>
</dbReference>
<sequence length="152" mass="17154">MACWKREKSLRLICAGGGKFNDEELQLINKLGVASQVVQLPIDDQRLAALYSKALFFVFPSLYEGFGIPALEAFNCGCPTILSNVSSLPEVGQEAALYIDPENPGDMLNKCELFYYDRGLREEYRERGLRQAGKFSWEKVSRETLDIYQSAL</sequence>
<dbReference type="EMBL" id="CP159289">
    <property type="protein sequence ID" value="XCH24924.1"/>
    <property type="molecule type" value="Genomic_DNA"/>
</dbReference>
<reference evidence="3" key="1">
    <citation type="submission" date="2024-06" db="EMBL/GenBank/DDBJ databases">
        <title>Sequencing and assembly of the genome of Dyadobacter sp. strain 676, a symbiont of Cyamopsis tetragonoloba.</title>
        <authorList>
            <person name="Guro P."/>
            <person name="Sazanova A."/>
            <person name="Kuznetsova I."/>
            <person name="Belimov A."/>
            <person name="Safronova V."/>
        </authorList>
    </citation>
    <scope>NUCLEOTIDE SEQUENCE</scope>
    <source>
        <strain evidence="3">676</strain>
    </source>
</reference>
<organism evidence="3">
    <name type="scientific">Dyadobacter sp. 676</name>
    <dbReference type="NCBI Taxonomy" id="3088362"/>
    <lineage>
        <taxon>Bacteria</taxon>
        <taxon>Pseudomonadati</taxon>
        <taxon>Bacteroidota</taxon>
        <taxon>Cytophagia</taxon>
        <taxon>Cytophagales</taxon>
        <taxon>Spirosomataceae</taxon>
        <taxon>Dyadobacter</taxon>
    </lineage>
</organism>
<gene>
    <name evidence="3" type="ORF">ABV298_00385</name>
</gene>
<dbReference type="GO" id="GO:0016757">
    <property type="term" value="F:glycosyltransferase activity"/>
    <property type="evidence" value="ECO:0007669"/>
    <property type="project" value="UniProtKB-KW"/>
</dbReference>
<evidence type="ECO:0000259" key="2">
    <source>
        <dbReference type="Pfam" id="PF00534"/>
    </source>
</evidence>
<evidence type="ECO:0000313" key="3">
    <source>
        <dbReference type="EMBL" id="XCH24924.1"/>
    </source>
</evidence>
<dbReference type="PANTHER" id="PTHR46401:SF2">
    <property type="entry name" value="GLYCOSYLTRANSFERASE WBBK-RELATED"/>
    <property type="match status" value="1"/>
</dbReference>
<dbReference type="PANTHER" id="PTHR46401">
    <property type="entry name" value="GLYCOSYLTRANSFERASE WBBK-RELATED"/>
    <property type="match status" value="1"/>
</dbReference>
<dbReference type="GO" id="GO:0009103">
    <property type="term" value="P:lipopolysaccharide biosynthetic process"/>
    <property type="evidence" value="ECO:0007669"/>
    <property type="project" value="TreeGrafter"/>
</dbReference>
<dbReference type="EC" id="2.4.-.-" evidence="3"/>
<keyword evidence="1 3" id="KW-0808">Transferase</keyword>
<dbReference type="Gene3D" id="3.40.50.2000">
    <property type="entry name" value="Glycogen Phosphorylase B"/>
    <property type="match status" value="1"/>
</dbReference>